<keyword evidence="8" id="KW-1185">Reference proteome</keyword>
<dbReference type="Gene3D" id="1.25.10.10">
    <property type="entry name" value="Leucine-rich Repeat Variant"/>
    <property type="match status" value="1"/>
</dbReference>
<gene>
    <name evidence="7" type="ORF">FF38_12245</name>
</gene>
<proteinExistence type="inferred from homology"/>
<comment type="similarity">
    <text evidence="1">Belongs to the ataxin-10 family.</text>
</comment>
<reference evidence="7 8" key="1">
    <citation type="journal article" date="2015" name="Nat. Commun.">
        <title>Lucilia cuprina genome unlocks parasitic fly biology to underpin future interventions.</title>
        <authorList>
            <person name="Anstead C.A."/>
            <person name="Korhonen P.K."/>
            <person name="Young N.D."/>
            <person name="Hall R.S."/>
            <person name="Jex A.R."/>
            <person name="Murali S.C."/>
            <person name="Hughes D.S."/>
            <person name="Lee S.F."/>
            <person name="Perry T."/>
            <person name="Stroehlein A.J."/>
            <person name="Ansell B.R."/>
            <person name="Breugelmans B."/>
            <person name="Hofmann A."/>
            <person name="Qu J."/>
            <person name="Dugan S."/>
            <person name="Lee S.L."/>
            <person name="Chao H."/>
            <person name="Dinh H."/>
            <person name="Han Y."/>
            <person name="Doddapaneni H.V."/>
            <person name="Worley K.C."/>
            <person name="Muzny D.M."/>
            <person name="Ioannidis P."/>
            <person name="Waterhouse R.M."/>
            <person name="Zdobnov E.M."/>
            <person name="James P.J."/>
            <person name="Bagnall N.H."/>
            <person name="Kotze A.C."/>
            <person name="Gibbs R.A."/>
            <person name="Richards S."/>
            <person name="Batterham P."/>
            <person name="Gasser R.B."/>
        </authorList>
    </citation>
    <scope>NUCLEOTIDE SEQUENCE [LARGE SCALE GENOMIC DNA]</scope>
    <source>
        <strain evidence="7 8">LS</strain>
        <tissue evidence="7">Full body</tissue>
    </source>
</reference>
<evidence type="ECO:0000256" key="1">
    <source>
        <dbReference type="ARBA" id="ARBA00008384"/>
    </source>
</evidence>
<dbReference type="InterPro" id="IPR011989">
    <property type="entry name" value="ARM-like"/>
</dbReference>
<keyword evidence="3" id="KW-0132">Cell division</keyword>
<dbReference type="InterPro" id="IPR019156">
    <property type="entry name" value="Ataxin-10_domain"/>
</dbReference>
<evidence type="ECO:0000313" key="7">
    <source>
        <dbReference type="EMBL" id="KNC26148.1"/>
    </source>
</evidence>
<dbReference type="AlphaFoldDB" id="A0A0L0C1C4"/>
<dbReference type="Pfam" id="PF09759">
    <property type="entry name" value="Atx10homo_assoc"/>
    <property type="match status" value="1"/>
</dbReference>
<evidence type="ECO:0000256" key="5">
    <source>
        <dbReference type="ARBA" id="ARBA00045173"/>
    </source>
</evidence>
<dbReference type="OMA" id="IMYNIYL"/>
<dbReference type="GO" id="GO:0031175">
    <property type="term" value="P:neuron projection development"/>
    <property type="evidence" value="ECO:0007669"/>
    <property type="project" value="TreeGrafter"/>
</dbReference>
<comment type="function">
    <text evidence="5">May play a role in the regulation of cytokinesis. May play a role in signaling by stimulating protein glycosylation. Induces neuritogenesis by activating the Ras-MAP kinase pathway and is necessary for the survival of cerebellar neurons. Does not appear to play a major role in ciliogenesis.</text>
</comment>
<feature type="domain" description="Ataxin-10" evidence="6">
    <location>
        <begin position="325"/>
        <end position="410"/>
    </location>
</feature>
<dbReference type="PANTHER" id="PTHR13255">
    <property type="entry name" value="ATAXIN-10"/>
    <property type="match status" value="1"/>
</dbReference>
<dbReference type="InterPro" id="IPR016024">
    <property type="entry name" value="ARM-type_fold"/>
</dbReference>
<accession>A0A0L0C1C4</accession>
<comment type="caution">
    <text evidence="7">The sequence shown here is derived from an EMBL/GenBank/DDBJ whole genome shotgun (WGS) entry which is preliminary data.</text>
</comment>
<dbReference type="GO" id="GO:0005829">
    <property type="term" value="C:cytosol"/>
    <property type="evidence" value="ECO:0007669"/>
    <property type="project" value="TreeGrafter"/>
</dbReference>
<dbReference type="OrthoDB" id="379794at2759"/>
<keyword evidence="4" id="KW-0131">Cell cycle</keyword>
<dbReference type="GO" id="GO:0051301">
    <property type="term" value="P:cell division"/>
    <property type="evidence" value="ECO:0007669"/>
    <property type="project" value="UniProtKB-KW"/>
</dbReference>
<dbReference type="EMBL" id="JRES01001012">
    <property type="protein sequence ID" value="KNC26148.1"/>
    <property type="molecule type" value="Genomic_DNA"/>
</dbReference>
<dbReference type="PANTHER" id="PTHR13255:SF0">
    <property type="entry name" value="ATAXIN-10"/>
    <property type="match status" value="1"/>
</dbReference>
<protein>
    <recommendedName>
        <fullName evidence="2">Ataxin-10</fullName>
    </recommendedName>
</protein>
<evidence type="ECO:0000256" key="4">
    <source>
        <dbReference type="ARBA" id="ARBA00023306"/>
    </source>
</evidence>
<sequence>MEVGEIINNILLKQNDICLNADDVLKNLRLLRNLCARGSDIQFQIASNENLQQFLQSLLFVAFDNEESIKQLQTIGWQLMANMIVNNPQSQTIVWQKHGSNILQQCLDTKMTLDRKVDVMLMIVYNVMRSESATSMVQLPLVLRAVVCVWHSILEQKCSLQFDFLHFIFEEFLVKDGRNTVKCYAQLSTNERLTFLDYLINYLRQDSPNGFVHTFLLQHISKEFKIKSDCILRVASLQEVDKMKPQEAYALLRCIASASGSENYSELYATDHSLFLNVSSLLRCLVQASKESSNTIFTPMNKLEEVAPTSSISADYQYEISYELKTLLVRCIANLLYNNDTNKGYCLDTQLMPALFECTNMDARNPLMKEWSILAIRNACIGCPEIQQVIANLTTQGPAKNEVLTELNLDLGSLRINPNKE</sequence>
<dbReference type="Proteomes" id="UP000037069">
    <property type="component" value="Unassembled WGS sequence"/>
</dbReference>
<dbReference type="SUPFAM" id="SSF48371">
    <property type="entry name" value="ARM repeat"/>
    <property type="match status" value="1"/>
</dbReference>
<dbReference type="InterPro" id="IPR051374">
    <property type="entry name" value="Ataxin-10/CTR86_families"/>
</dbReference>
<organism evidence="7 8">
    <name type="scientific">Lucilia cuprina</name>
    <name type="common">Green bottle fly</name>
    <name type="synonym">Australian sheep blowfly</name>
    <dbReference type="NCBI Taxonomy" id="7375"/>
    <lineage>
        <taxon>Eukaryota</taxon>
        <taxon>Metazoa</taxon>
        <taxon>Ecdysozoa</taxon>
        <taxon>Arthropoda</taxon>
        <taxon>Hexapoda</taxon>
        <taxon>Insecta</taxon>
        <taxon>Pterygota</taxon>
        <taxon>Neoptera</taxon>
        <taxon>Endopterygota</taxon>
        <taxon>Diptera</taxon>
        <taxon>Brachycera</taxon>
        <taxon>Muscomorpha</taxon>
        <taxon>Oestroidea</taxon>
        <taxon>Calliphoridae</taxon>
        <taxon>Luciliinae</taxon>
        <taxon>Lucilia</taxon>
    </lineage>
</organism>
<name>A0A0L0C1C4_LUCCU</name>
<evidence type="ECO:0000259" key="6">
    <source>
        <dbReference type="Pfam" id="PF09759"/>
    </source>
</evidence>
<evidence type="ECO:0000256" key="3">
    <source>
        <dbReference type="ARBA" id="ARBA00022618"/>
    </source>
</evidence>
<evidence type="ECO:0000313" key="8">
    <source>
        <dbReference type="Proteomes" id="UP000037069"/>
    </source>
</evidence>
<dbReference type="STRING" id="7375.A0A0L0C1C4"/>
<evidence type="ECO:0000256" key="2">
    <source>
        <dbReference type="ARBA" id="ARBA00018804"/>
    </source>
</evidence>